<feature type="transmembrane region" description="Helical" evidence="1">
    <location>
        <begin position="195"/>
        <end position="216"/>
    </location>
</feature>
<gene>
    <name evidence="2" type="ORF">QQ91_0001875</name>
</gene>
<evidence type="ECO:0000313" key="2">
    <source>
        <dbReference type="EMBL" id="MCM1981579.1"/>
    </source>
</evidence>
<feature type="transmembrane region" description="Helical" evidence="1">
    <location>
        <begin position="130"/>
        <end position="151"/>
    </location>
</feature>
<evidence type="ECO:0000313" key="3">
    <source>
        <dbReference type="Proteomes" id="UP000031561"/>
    </source>
</evidence>
<comment type="caution">
    <text evidence="2">The sequence shown here is derived from an EMBL/GenBank/DDBJ whole genome shotgun (WGS) entry which is preliminary data.</text>
</comment>
<dbReference type="RefSeq" id="WP_250833232.1">
    <property type="nucleotide sequence ID" value="NZ_JTHE03000013.1"/>
</dbReference>
<proteinExistence type="predicted"/>
<feature type="transmembrane region" description="Helical" evidence="1">
    <location>
        <begin position="257"/>
        <end position="276"/>
    </location>
</feature>
<organism evidence="2 3">
    <name type="scientific">Lyngbya confervoides BDU141951</name>
    <dbReference type="NCBI Taxonomy" id="1574623"/>
    <lineage>
        <taxon>Bacteria</taxon>
        <taxon>Bacillati</taxon>
        <taxon>Cyanobacteriota</taxon>
        <taxon>Cyanophyceae</taxon>
        <taxon>Oscillatoriophycideae</taxon>
        <taxon>Oscillatoriales</taxon>
        <taxon>Microcoleaceae</taxon>
        <taxon>Lyngbya</taxon>
    </lineage>
</organism>
<keyword evidence="1" id="KW-0812">Transmembrane</keyword>
<dbReference type="PANTHER" id="PTHR20992">
    <property type="entry name" value="AT15442P-RELATED"/>
    <property type="match status" value="1"/>
</dbReference>
<keyword evidence="1" id="KW-1133">Transmembrane helix</keyword>
<reference evidence="2 3" key="1">
    <citation type="journal article" date="2015" name="Genome Announc.">
        <title>Draft Genome Sequence of Filamentous Marine Cyanobacterium Lyngbya confervoides Strain BDU141951.</title>
        <authorList>
            <person name="Chandrababunaidu M.M."/>
            <person name="Sen D."/>
            <person name="Tripathy S."/>
        </authorList>
    </citation>
    <scope>NUCLEOTIDE SEQUENCE [LARGE SCALE GENOMIC DNA]</scope>
    <source>
        <strain evidence="2 3">BDU141951</strain>
    </source>
</reference>
<dbReference type="Proteomes" id="UP000031561">
    <property type="component" value="Unassembled WGS sequence"/>
</dbReference>
<evidence type="ECO:0000256" key="1">
    <source>
        <dbReference type="SAM" id="Phobius"/>
    </source>
</evidence>
<dbReference type="Pfam" id="PF04087">
    <property type="entry name" value="DUF389"/>
    <property type="match status" value="1"/>
</dbReference>
<feature type="transmembrane region" description="Helical" evidence="1">
    <location>
        <begin position="222"/>
        <end position="245"/>
    </location>
</feature>
<feature type="transmembrane region" description="Helical" evidence="1">
    <location>
        <begin position="97"/>
        <end position="118"/>
    </location>
</feature>
<keyword evidence="3" id="KW-1185">Reference proteome</keyword>
<sequence length="365" mass="39647">MMGFSPLRNATVMKVPNNNNPKFSLLRKLVALRQSLLKFWNFNSGDWEWLSDKPMPVKGLNRKLWRASVPTLSFYTLLSLSAIISTFGLLANSAATIIGAMIVAPLMGPIIGMAYSLVMGNRRLLKRSALTTVVGVILCIAFSWVIAFPLGLQNFGSEVLGRIRPTLLDLGVALAAGAVGAFAQSRRHVADALPGVAIAVALVPPLSVIGIGLSVADYRIAGGAMLLFVTNLISIVFSGSLVFLVQKYGSVERAKTGLLAGTLSIVILAIPLGLTLRTILIRESVRQEVITLLKRRTLTFSDLRIESVQTQPLRGGVMQIELEVTAKPGTITTTQVQKVRDFLSREFERPIQLKLKVVPAEIFEE</sequence>
<dbReference type="EMBL" id="JTHE03000013">
    <property type="protein sequence ID" value="MCM1981579.1"/>
    <property type="molecule type" value="Genomic_DNA"/>
</dbReference>
<dbReference type="PANTHER" id="PTHR20992:SF9">
    <property type="entry name" value="AT15442P-RELATED"/>
    <property type="match status" value="1"/>
</dbReference>
<feature type="transmembrane region" description="Helical" evidence="1">
    <location>
        <begin position="72"/>
        <end position="91"/>
    </location>
</feature>
<dbReference type="AlphaFoldDB" id="A0ABD4SYV0"/>
<keyword evidence="1" id="KW-0472">Membrane</keyword>
<name>A0ABD4SYV0_9CYAN</name>
<protein>
    <submittedName>
        <fullName evidence="2">DUF389 domain-containing protein</fullName>
    </submittedName>
</protein>
<accession>A0ABD4SYV0</accession>
<dbReference type="InterPro" id="IPR005240">
    <property type="entry name" value="DUF389"/>
</dbReference>